<accession>A0A5C1QIC7</accession>
<protein>
    <recommendedName>
        <fullName evidence="4">M23 family metallopeptidase</fullName>
    </recommendedName>
</protein>
<sequence>MTNKRILQLILLILCSQISALQWPVSVEYLESCFLEDYNGEPFPGLIFSGYDSMRPFDFGETIFRFTPGDYSALPPVEGSMLVLEHENGFQSIYTHISEEETRADRTRLSEGEYLKSPEDGPREGHSSFYIRDALQNQLVNPLILLPGMDDFYPPVIESVILSDQEREYILNNDLILPVGRYQVYIKGWDIHEAGRNRSPYEFSMYNLGTLQLKRVLDAVIQKDNDLYFQDGVAVSSVFFRQGYLFLGDISLTSGQAKLEVVMSDAQGNEDSTEYTIQVIR</sequence>
<gene>
    <name evidence="2" type="ORF">EXM22_07900</name>
</gene>
<evidence type="ECO:0000256" key="1">
    <source>
        <dbReference type="SAM" id="SignalP"/>
    </source>
</evidence>
<evidence type="ECO:0000313" key="3">
    <source>
        <dbReference type="Proteomes" id="UP000324209"/>
    </source>
</evidence>
<dbReference type="KEGG" id="ock:EXM22_07900"/>
<keyword evidence="3" id="KW-1185">Reference proteome</keyword>
<organism evidence="2 3">
    <name type="scientific">Oceanispirochaeta crateris</name>
    <dbReference type="NCBI Taxonomy" id="2518645"/>
    <lineage>
        <taxon>Bacteria</taxon>
        <taxon>Pseudomonadati</taxon>
        <taxon>Spirochaetota</taxon>
        <taxon>Spirochaetia</taxon>
        <taxon>Spirochaetales</taxon>
        <taxon>Spirochaetaceae</taxon>
        <taxon>Oceanispirochaeta</taxon>
    </lineage>
</organism>
<reference evidence="2 3" key="1">
    <citation type="submission" date="2019-02" db="EMBL/GenBank/DDBJ databases">
        <title>Complete Genome Sequence and Methylome Analysis of free living Spirochaetas.</title>
        <authorList>
            <person name="Fomenkov A."/>
            <person name="Dubinina G."/>
            <person name="Leshcheva N."/>
            <person name="Mikheeva N."/>
            <person name="Grabovich M."/>
            <person name="Vincze T."/>
            <person name="Roberts R.J."/>
        </authorList>
    </citation>
    <scope>NUCLEOTIDE SEQUENCE [LARGE SCALE GENOMIC DNA]</scope>
    <source>
        <strain evidence="2 3">K2</strain>
    </source>
</reference>
<dbReference type="AlphaFoldDB" id="A0A5C1QIC7"/>
<dbReference type="RefSeq" id="WP_149485995.1">
    <property type="nucleotide sequence ID" value="NZ_CP036150.1"/>
</dbReference>
<keyword evidence="1" id="KW-0732">Signal</keyword>
<feature type="chain" id="PRO_5022903249" description="M23 family metallopeptidase" evidence="1">
    <location>
        <begin position="21"/>
        <end position="281"/>
    </location>
</feature>
<proteinExistence type="predicted"/>
<dbReference type="Proteomes" id="UP000324209">
    <property type="component" value="Chromosome"/>
</dbReference>
<evidence type="ECO:0008006" key="4">
    <source>
        <dbReference type="Google" id="ProtNLM"/>
    </source>
</evidence>
<evidence type="ECO:0000313" key="2">
    <source>
        <dbReference type="EMBL" id="QEN07915.1"/>
    </source>
</evidence>
<feature type="signal peptide" evidence="1">
    <location>
        <begin position="1"/>
        <end position="20"/>
    </location>
</feature>
<dbReference type="EMBL" id="CP036150">
    <property type="protein sequence ID" value="QEN07915.1"/>
    <property type="molecule type" value="Genomic_DNA"/>
</dbReference>
<name>A0A5C1QIC7_9SPIO</name>
<dbReference type="OrthoDB" id="368271at2"/>